<dbReference type="GO" id="GO:0004072">
    <property type="term" value="F:aspartate kinase activity"/>
    <property type="evidence" value="ECO:0007669"/>
    <property type="project" value="UniProtKB-EC"/>
</dbReference>
<protein>
    <recommendedName>
        <fullName evidence="14">Aspartokinase</fullName>
        <ecNumber evidence="14">2.7.2.4</ecNumber>
    </recommendedName>
</protein>
<organism evidence="17 18">
    <name type="scientific">Alkaliphilus hydrothermalis</name>
    <dbReference type="NCBI Taxonomy" id="1482730"/>
    <lineage>
        <taxon>Bacteria</taxon>
        <taxon>Bacillati</taxon>
        <taxon>Bacillota</taxon>
        <taxon>Clostridia</taxon>
        <taxon>Peptostreptococcales</taxon>
        <taxon>Natronincolaceae</taxon>
        <taxon>Alkaliphilus</taxon>
    </lineage>
</organism>
<evidence type="ECO:0000256" key="8">
    <source>
        <dbReference type="ARBA" id="ARBA00022741"/>
    </source>
</evidence>
<dbReference type="InterPro" id="IPR002912">
    <property type="entry name" value="ACT_dom"/>
</dbReference>
<dbReference type="RefSeq" id="WP_204401549.1">
    <property type="nucleotide sequence ID" value="NZ_JAFBEE010000007.1"/>
</dbReference>
<evidence type="ECO:0000256" key="12">
    <source>
        <dbReference type="ARBA" id="ARBA00023154"/>
    </source>
</evidence>
<dbReference type="SUPFAM" id="SSF53633">
    <property type="entry name" value="Carbamate kinase-like"/>
    <property type="match status" value="1"/>
</dbReference>
<dbReference type="CDD" id="cd04261">
    <property type="entry name" value="AAK_AKii-LysC-BS"/>
    <property type="match status" value="1"/>
</dbReference>
<evidence type="ECO:0000313" key="18">
    <source>
        <dbReference type="Proteomes" id="UP001314796"/>
    </source>
</evidence>
<dbReference type="Pfam" id="PF00696">
    <property type="entry name" value="AA_kinase"/>
    <property type="match status" value="1"/>
</dbReference>
<evidence type="ECO:0000256" key="9">
    <source>
        <dbReference type="ARBA" id="ARBA00022777"/>
    </source>
</evidence>
<keyword evidence="9 14" id="KW-0418">Kinase</keyword>
<comment type="caution">
    <text evidence="17">The sequence shown here is derived from an EMBL/GenBank/DDBJ whole genome shotgun (WGS) entry which is preliminary data.</text>
</comment>
<keyword evidence="18" id="KW-1185">Reference proteome</keyword>
<evidence type="ECO:0000256" key="7">
    <source>
        <dbReference type="ARBA" id="ARBA00022679"/>
    </source>
</evidence>
<evidence type="ECO:0000259" key="16">
    <source>
        <dbReference type="PROSITE" id="PS51671"/>
    </source>
</evidence>
<dbReference type="SUPFAM" id="SSF55021">
    <property type="entry name" value="ACT-like"/>
    <property type="match status" value="2"/>
</dbReference>
<dbReference type="InterPro" id="IPR001341">
    <property type="entry name" value="Asp_kinase"/>
</dbReference>
<evidence type="ECO:0000256" key="11">
    <source>
        <dbReference type="ARBA" id="ARBA00022915"/>
    </source>
</evidence>
<evidence type="ECO:0000256" key="6">
    <source>
        <dbReference type="ARBA" id="ARBA00022605"/>
    </source>
</evidence>
<comment type="catalytic activity">
    <reaction evidence="13 14">
        <text>L-aspartate + ATP = 4-phospho-L-aspartate + ADP</text>
        <dbReference type="Rhea" id="RHEA:23776"/>
        <dbReference type="ChEBI" id="CHEBI:29991"/>
        <dbReference type="ChEBI" id="CHEBI:30616"/>
        <dbReference type="ChEBI" id="CHEBI:57535"/>
        <dbReference type="ChEBI" id="CHEBI:456216"/>
        <dbReference type="EC" id="2.7.2.4"/>
    </reaction>
</comment>
<dbReference type="CDD" id="cd04936">
    <property type="entry name" value="ACT_AKii-LysC-BS-like_2"/>
    <property type="match status" value="1"/>
</dbReference>
<evidence type="ECO:0000256" key="14">
    <source>
        <dbReference type="RuleBase" id="RU003448"/>
    </source>
</evidence>
<dbReference type="PROSITE" id="PS00324">
    <property type="entry name" value="ASPARTOKINASE"/>
    <property type="match status" value="1"/>
</dbReference>
<dbReference type="EMBL" id="JAFBEE010000007">
    <property type="protein sequence ID" value="MBM7614898.1"/>
    <property type="molecule type" value="Genomic_DNA"/>
</dbReference>
<gene>
    <name evidence="17" type="ORF">JOC73_001417</name>
</gene>
<sequence length="404" mass="43870">MKIVVQKYGGTSVGSVEKIRAVADKIIQKKKEGYSVVVIVSAMGKTTDELVSLAKAVTDNPEPREMDMLLTTGEQISISLLSMALISKGLPAISYTGPQLNIKTTDLHQKARIKDIDVSKIMEALEQNKIVVVAGFQGVTENNEYTTLGRGGSDTSAVALAAKLGGNCEIYTDVDGIYTMDPRKLRNARKINCISYEEMMEMASLGAGVMHYRAVELANKYKLPLYVGSTFSDSQGTMIQDGGAAEMEETVITGMASSLEDMQVTVLNLPSSVSGLYRLFGRMGEKGVNVDMISQMITEDGKMYVSFTAPIEELSIVEGILQQWQEEAPEISWEVNTEIAKISVVGLGMRTHSGVAAKVFKLMAENNIAIKIVTTSEIKITFAVDRVHEEKVIDLIGNAFGLVV</sequence>
<reference evidence="17 18" key="1">
    <citation type="submission" date="2021-01" db="EMBL/GenBank/DDBJ databases">
        <title>Genomic Encyclopedia of Type Strains, Phase IV (KMG-IV): sequencing the most valuable type-strain genomes for metagenomic binning, comparative biology and taxonomic classification.</title>
        <authorList>
            <person name="Goeker M."/>
        </authorList>
    </citation>
    <scope>NUCLEOTIDE SEQUENCE [LARGE SCALE GENOMIC DNA]</scope>
    <source>
        <strain evidence="17 18">DSM 25890</strain>
    </source>
</reference>
<keyword evidence="7 14" id="KW-0808">Transferase</keyword>
<keyword evidence="10" id="KW-0067">ATP-binding</keyword>
<keyword evidence="6 15" id="KW-0028">Amino-acid biosynthesis</keyword>
<dbReference type="Pfam" id="PF22468">
    <property type="entry name" value="ACT_9"/>
    <property type="match status" value="1"/>
</dbReference>
<dbReference type="InterPro" id="IPR045865">
    <property type="entry name" value="ACT-like_dom_sf"/>
</dbReference>
<evidence type="ECO:0000256" key="2">
    <source>
        <dbReference type="ARBA" id="ARBA00004766"/>
    </source>
</evidence>
<dbReference type="CDD" id="cd04891">
    <property type="entry name" value="ACT_AK-LysC-DapG-like_1"/>
    <property type="match status" value="1"/>
</dbReference>
<evidence type="ECO:0000256" key="13">
    <source>
        <dbReference type="ARBA" id="ARBA00047872"/>
    </source>
</evidence>
<feature type="domain" description="ACT" evidence="16">
    <location>
        <begin position="344"/>
        <end position="404"/>
    </location>
</feature>
<dbReference type="Gene3D" id="3.30.2130.10">
    <property type="entry name" value="VC0802-like"/>
    <property type="match status" value="1"/>
</dbReference>
<dbReference type="InterPro" id="IPR018042">
    <property type="entry name" value="Aspartate_kinase_CS"/>
</dbReference>
<dbReference type="PANTHER" id="PTHR21499">
    <property type="entry name" value="ASPARTATE KINASE"/>
    <property type="match status" value="1"/>
</dbReference>
<dbReference type="PIRSF" id="PIRSF000726">
    <property type="entry name" value="Asp_kin"/>
    <property type="match status" value="1"/>
</dbReference>
<comment type="similarity">
    <text evidence="5 14">Belongs to the aspartokinase family.</text>
</comment>
<evidence type="ECO:0000256" key="10">
    <source>
        <dbReference type="ARBA" id="ARBA00022840"/>
    </source>
</evidence>
<comment type="pathway">
    <text evidence="4 15">Amino-acid biosynthesis; L-threonine biosynthesis; L-threonine from L-aspartate: step 1/5.</text>
</comment>
<dbReference type="NCBIfam" id="NF005154">
    <property type="entry name" value="PRK06635.1-2"/>
    <property type="match status" value="1"/>
</dbReference>
<evidence type="ECO:0000256" key="3">
    <source>
        <dbReference type="ARBA" id="ARBA00004986"/>
    </source>
</evidence>
<evidence type="ECO:0000256" key="1">
    <source>
        <dbReference type="ARBA" id="ARBA00003121"/>
    </source>
</evidence>
<name>A0ABS2NPM7_9FIRM</name>
<dbReference type="InterPro" id="IPR041740">
    <property type="entry name" value="AKii-LysC-BS"/>
</dbReference>
<dbReference type="InterPro" id="IPR054352">
    <property type="entry name" value="ACT_Aspartokinase"/>
</dbReference>
<dbReference type="InterPro" id="IPR001048">
    <property type="entry name" value="Asp/Glu/Uridylate_kinase"/>
</dbReference>
<comment type="pathway">
    <text evidence="3 15">Amino-acid biosynthesis; L-methionine biosynthesis via de novo pathway; L-homoserine from L-aspartate: step 1/3.</text>
</comment>
<dbReference type="Gene3D" id="3.40.1160.10">
    <property type="entry name" value="Acetylglutamate kinase-like"/>
    <property type="match status" value="1"/>
</dbReference>
<dbReference type="Proteomes" id="UP001314796">
    <property type="component" value="Unassembled WGS sequence"/>
</dbReference>
<evidence type="ECO:0000256" key="4">
    <source>
        <dbReference type="ARBA" id="ARBA00005139"/>
    </source>
</evidence>
<evidence type="ECO:0000256" key="15">
    <source>
        <dbReference type="RuleBase" id="RU004249"/>
    </source>
</evidence>
<dbReference type="InterPro" id="IPR005260">
    <property type="entry name" value="Asp_kin_monofn"/>
</dbReference>
<evidence type="ECO:0000256" key="5">
    <source>
        <dbReference type="ARBA" id="ARBA00010122"/>
    </source>
</evidence>
<comment type="pathway">
    <text evidence="2 15">Amino-acid biosynthesis; L-lysine biosynthesis via DAP pathway; (S)-tetrahydrodipicolinate from L-aspartate: step 1/4.</text>
</comment>
<comment type="function">
    <text evidence="1">Catalyzes the phosphorylation of the beta-carboxyl group of aspartic acid with ATP to yield 4-phospho-L-aspartate, which is involved in the branched biosynthetic pathway leading to the biosynthesis of amino acids threonine, isoleucine and methionine.</text>
</comment>
<dbReference type="NCBIfam" id="NF005155">
    <property type="entry name" value="PRK06635.1-4"/>
    <property type="match status" value="1"/>
</dbReference>
<keyword evidence="11" id="KW-0220">Diaminopimelate biosynthesis</keyword>
<keyword evidence="8" id="KW-0547">Nucleotide-binding</keyword>
<keyword evidence="12" id="KW-0457">Lysine biosynthesis</keyword>
<accession>A0ABS2NPM7</accession>
<feature type="domain" description="ACT" evidence="16">
    <location>
        <begin position="264"/>
        <end position="340"/>
    </location>
</feature>
<dbReference type="PANTHER" id="PTHR21499:SF68">
    <property type="entry name" value="ASPARTOKINASE 2"/>
    <property type="match status" value="1"/>
</dbReference>
<dbReference type="InterPro" id="IPR036393">
    <property type="entry name" value="AceGlu_kinase-like_sf"/>
</dbReference>
<dbReference type="EC" id="2.7.2.4" evidence="14"/>
<dbReference type="NCBIfam" id="TIGR00657">
    <property type="entry name" value="asp_kinases"/>
    <property type="match status" value="1"/>
</dbReference>
<evidence type="ECO:0000313" key="17">
    <source>
        <dbReference type="EMBL" id="MBM7614898.1"/>
    </source>
</evidence>
<dbReference type="PROSITE" id="PS51671">
    <property type="entry name" value="ACT"/>
    <property type="match status" value="2"/>
</dbReference>
<proteinExistence type="inferred from homology"/>